<dbReference type="SUPFAM" id="SSF53756">
    <property type="entry name" value="UDP-Glycosyltransferase/glycogen phosphorylase"/>
    <property type="match status" value="1"/>
</dbReference>
<keyword evidence="2" id="KW-0328">Glycosyltransferase</keyword>
<name>A0ABD1XLF5_9MARC</name>
<dbReference type="EMBL" id="JBHFFA010000008">
    <property type="protein sequence ID" value="KAL2609787.1"/>
    <property type="molecule type" value="Genomic_DNA"/>
</dbReference>
<dbReference type="InterPro" id="IPR002213">
    <property type="entry name" value="UDP_glucos_trans"/>
</dbReference>
<proteinExistence type="inferred from homology"/>
<dbReference type="InterPro" id="IPR050481">
    <property type="entry name" value="UDP-glycosyltransf_plant"/>
</dbReference>
<sequence length="272" mass="30699">MLRGVYYLKLSCFANPEVFSRKNISSIRSKYEKELRSLYFRLVELDDEPGRRESHLGFATIACLQRREKNKSSNPFDGLLDIPGVSALKYSELLLSVRESTGMALSINLVKAAKRDILVNTFYYLDSKAIDFNRDYFANSETGIKAPKLYPNGPVITMATSLWVLRKRKVNPFESLEEVLPQGFEAKVKARGMVITGWVSQLQVLAYSAVSHFLSHCGWCCTIESLTFGVPMIAWPHAAEQFVNCMNLEDAVKVALEILNIADGIVQQKELE</sequence>
<dbReference type="PANTHER" id="PTHR48048">
    <property type="entry name" value="GLYCOSYLTRANSFERASE"/>
    <property type="match status" value="1"/>
</dbReference>
<accession>A0ABD1XLF5</accession>
<evidence type="ECO:0000313" key="4">
    <source>
        <dbReference type="EMBL" id="KAL2609787.1"/>
    </source>
</evidence>
<dbReference type="Proteomes" id="UP001605036">
    <property type="component" value="Unassembled WGS sequence"/>
</dbReference>
<protein>
    <recommendedName>
        <fullName evidence="6">UDP-glycosyltransferase</fullName>
    </recommendedName>
</protein>
<reference evidence="4 5" key="1">
    <citation type="submission" date="2024-09" db="EMBL/GenBank/DDBJ databases">
        <title>Chromosome-scale assembly of Riccia fluitans.</title>
        <authorList>
            <person name="Paukszto L."/>
            <person name="Sawicki J."/>
            <person name="Karawczyk K."/>
            <person name="Piernik-Szablinska J."/>
            <person name="Szczecinska M."/>
            <person name="Mazdziarz M."/>
        </authorList>
    </citation>
    <scope>NUCLEOTIDE SEQUENCE [LARGE SCALE GENOMIC DNA]</scope>
    <source>
        <strain evidence="4">Rf_01</strain>
        <tissue evidence="4">Aerial parts of the thallus</tissue>
    </source>
</reference>
<dbReference type="GO" id="GO:0016757">
    <property type="term" value="F:glycosyltransferase activity"/>
    <property type="evidence" value="ECO:0007669"/>
    <property type="project" value="UniProtKB-KW"/>
</dbReference>
<dbReference type="AlphaFoldDB" id="A0ABD1XLF5"/>
<evidence type="ECO:0008006" key="6">
    <source>
        <dbReference type="Google" id="ProtNLM"/>
    </source>
</evidence>
<keyword evidence="3" id="KW-0808">Transferase</keyword>
<keyword evidence="5" id="KW-1185">Reference proteome</keyword>
<dbReference type="Pfam" id="PF00201">
    <property type="entry name" value="UDPGT"/>
    <property type="match status" value="1"/>
</dbReference>
<comment type="caution">
    <text evidence="4">The sequence shown here is derived from an EMBL/GenBank/DDBJ whole genome shotgun (WGS) entry which is preliminary data.</text>
</comment>
<evidence type="ECO:0000256" key="1">
    <source>
        <dbReference type="ARBA" id="ARBA00009995"/>
    </source>
</evidence>
<organism evidence="4 5">
    <name type="scientific">Riccia fluitans</name>
    <dbReference type="NCBI Taxonomy" id="41844"/>
    <lineage>
        <taxon>Eukaryota</taxon>
        <taxon>Viridiplantae</taxon>
        <taxon>Streptophyta</taxon>
        <taxon>Embryophyta</taxon>
        <taxon>Marchantiophyta</taxon>
        <taxon>Marchantiopsida</taxon>
        <taxon>Marchantiidae</taxon>
        <taxon>Marchantiales</taxon>
        <taxon>Ricciaceae</taxon>
        <taxon>Riccia</taxon>
    </lineage>
</organism>
<evidence type="ECO:0000256" key="3">
    <source>
        <dbReference type="ARBA" id="ARBA00022679"/>
    </source>
</evidence>
<evidence type="ECO:0000256" key="2">
    <source>
        <dbReference type="ARBA" id="ARBA00022676"/>
    </source>
</evidence>
<dbReference type="PANTHER" id="PTHR48048:SF30">
    <property type="entry name" value="GLYCOSYLTRANSFERASE"/>
    <property type="match status" value="1"/>
</dbReference>
<dbReference type="Gene3D" id="3.40.50.2000">
    <property type="entry name" value="Glycogen Phosphorylase B"/>
    <property type="match status" value="1"/>
</dbReference>
<evidence type="ECO:0000313" key="5">
    <source>
        <dbReference type="Proteomes" id="UP001605036"/>
    </source>
</evidence>
<comment type="similarity">
    <text evidence="1">Belongs to the UDP-glycosyltransferase family.</text>
</comment>
<gene>
    <name evidence="4" type="ORF">R1flu_028360</name>
</gene>